<evidence type="ECO:0000256" key="2">
    <source>
        <dbReference type="ARBA" id="ARBA00022723"/>
    </source>
</evidence>
<keyword evidence="2" id="KW-0479">Metal-binding</keyword>
<evidence type="ECO:0000256" key="5">
    <source>
        <dbReference type="ARBA" id="ARBA00023002"/>
    </source>
</evidence>
<dbReference type="Gene3D" id="2.60.120.620">
    <property type="entry name" value="q2cbj1_9rhob like domain"/>
    <property type="match status" value="1"/>
</dbReference>
<dbReference type="RefSeq" id="WP_309532032.1">
    <property type="nucleotide sequence ID" value="NZ_CP133721.1"/>
</dbReference>
<reference evidence="8" key="1">
    <citation type="submission" date="2023-09" db="EMBL/GenBank/DDBJ databases">
        <title>Flavobacterium sp. 20NA77.7 isolated from freshwater.</title>
        <authorList>
            <person name="Le V."/>
            <person name="Ko S.-R."/>
            <person name="Ahn C.-Y."/>
            <person name="Oh H.-M."/>
        </authorList>
    </citation>
    <scope>NUCLEOTIDE SEQUENCE</scope>
    <source>
        <strain evidence="8">20NA77.7</strain>
    </source>
</reference>
<dbReference type="PANTHER" id="PTHR12907">
    <property type="entry name" value="EGL NINE HOMOLOG-RELATED"/>
    <property type="match status" value="1"/>
</dbReference>
<protein>
    <submittedName>
        <fullName evidence="8">2OG-Fe(II) oxygenase</fullName>
    </submittedName>
</protein>
<gene>
    <name evidence="8" type="ORF">RF683_09410</name>
</gene>
<evidence type="ECO:0000256" key="1">
    <source>
        <dbReference type="ARBA" id="ARBA00001961"/>
    </source>
</evidence>
<dbReference type="InterPro" id="IPR005123">
    <property type="entry name" value="Oxoglu/Fe-dep_dioxygenase_dom"/>
</dbReference>
<dbReference type="Proteomes" id="UP001180481">
    <property type="component" value="Chromosome"/>
</dbReference>
<sequence>MNRNHLYETIIDGILEHEYAVVDHFFTSDEVNTLRKGLDDAFAATQFKKSAIGNKIDEKIIEAVRGDYILWLDEAHQTASSAVFFSKVQDFVAYLNATCFLGISTKEFHYAVYPEGTFYKRHLDIFQNDKRRRLSLVCYLNDENWLPEYGGALVIYKDNEAITIYPEKGRVVIFDSQKLEHEVMPVKRERFSITGWLKTS</sequence>
<evidence type="ECO:0000256" key="3">
    <source>
        <dbReference type="ARBA" id="ARBA00022896"/>
    </source>
</evidence>
<proteinExistence type="predicted"/>
<dbReference type="Pfam" id="PF13640">
    <property type="entry name" value="2OG-FeII_Oxy_3"/>
    <property type="match status" value="1"/>
</dbReference>
<organism evidence="8 9">
    <name type="scientific">Flavobacterium nakdongensis</name>
    <dbReference type="NCBI Taxonomy" id="3073563"/>
    <lineage>
        <taxon>Bacteria</taxon>
        <taxon>Pseudomonadati</taxon>
        <taxon>Bacteroidota</taxon>
        <taxon>Flavobacteriia</taxon>
        <taxon>Flavobacteriales</taxon>
        <taxon>Flavobacteriaceae</taxon>
        <taxon>Flavobacterium</taxon>
    </lineage>
</organism>
<dbReference type="InterPro" id="IPR006620">
    <property type="entry name" value="Pro_4_hyd_alph"/>
</dbReference>
<feature type="domain" description="Fe2OG dioxygenase" evidence="7">
    <location>
        <begin position="99"/>
        <end position="199"/>
    </location>
</feature>
<comment type="cofactor">
    <cofactor evidence="1">
        <name>L-ascorbate</name>
        <dbReference type="ChEBI" id="CHEBI:38290"/>
    </cofactor>
</comment>
<evidence type="ECO:0000313" key="9">
    <source>
        <dbReference type="Proteomes" id="UP001180481"/>
    </source>
</evidence>
<dbReference type="InterPro" id="IPR051559">
    <property type="entry name" value="HIF_prolyl_hydroxylases"/>
</dbReference>
<dbReference type="PROSITE" id="PS51471">
    <property type="entry name" value="FE2OG_OXY"/>
    <property type="match status" value="1"/>
</dbReference>
<dbReference type="EMBL" id="CP133721">
    <property type="protein sequence ID" value="WMW77697.1"/>
    <property type="molecule type" value="Genomic_DNA"/>
</dbReference>
<evidence type="ECO:0000256" key="6">
    <source>
        <dbReference type="ARBA" id="ARBA00023004"/>
    </source>
</evidence>
<keyword evidence="3" id="KW-0847">Vitamin C</keyword>
<dbReference type="SMART" id="SM00702">
    <property type="entry name" value="P4Hc"/>
    <property type="match status" value="1"/>
</dbReference>
<keyword evidence="5" id="KW-0560">Oxidoreductase</keyword>
<name>A0ABY9RBX4_9FLAO</name>
<accession>A0ABY9RBX4</accession>
<evidence type="ECO:0000259" key="7">
    <source>
        <dbReference type="PROSITE" id="PS51471"/>
    </source>
</evidence>
<evidence type="ECO:0000313" key="8">
    <source>
        <dbReference type="EMBL" id="WMW77697.1"/>
    </source>
</evidence>
<evidence type="ECO:0000256" key="4">
    <source>
        <dbReference type="ARBA" id="ARBA00022964"/>
    </source>
</evidence>
<keyword evidence="6" id="KW-0408">Iron</keyword>
<keyword evidence="4" id="KW-0223">Dioxygenase</keyword>
<keyword evidence="9" id="KW-1185">Reference proteome</keyword>
<dbReference type="InterPro" id="IPR044862">
    <property type="entry name" value="Pro_4_hyd_alph_FE2OG_OXY"/>
</dbReference>
<dbReference type="PANTHER" id="PTHR12907:SF26">
    <property type="entry name" value="HIF PROLYL HYDROXYLASE, ISOFORM C"/>
    <property type="match status" value="1"/>
</dbReference>